<dbReference type="EMBL" id="SOIP01000027">
    <property type="protein sequence ID" value="TET83405.1"/>
    <property type="molecule type" value="Genomic_DNA"/>
</dbReference>
<name>A0A523XVY2_UNCT6</name>
<evidence type="ECO:0000259" key="1">
    <source>
        <dbReference type="Pfam" id="PF14574"/>
    </source>
</evidence>
<dbReference type="AlphaFoldDB" id="A0A523XVY2"/>
<protein>
    <submittedName>
        <fullName evidence="2">DUF4445 domain-containing protein</fullName>
    </submittedName>
</protein>
<dbReference type="InterPro" id="IPR052911">
    <property type="entry name" value="Corrinoid_activation_enz"/>
</dbReference>
<dbReference type="PANTHER" id="PTHR42895">
    <property type="entry name" value="IRON-SULFUR CLUSTER-BINDING PROTEIN-RELATED"/>
    <property type="match status" value="1"/>
</dbReference>
<dbReference type="Pfam" id="PF14574">
    <property type="entry name" value="RACo_C_ter"/>
    <property type="match status" value="1"/>
</dbReference>
<dbReference type="Proteomes" id="UP000315534">
    <property type="component" value="Unassembled WGS sequence"/>
</dbReference>
<evidence type="ECO:0000313" key="3">
    <source>
        <dbReference type="Proteomes" id="UP000315534"/>
    </source>
</evidence>
<reference evidence="2 3" key="1">
    <citation type="submission" date="2019-03" db="EMBL/GenBank/DDBJ databases">
        <title>Metabolic potential of uncultured bacteria and archaea associated with petroleum seepage in deep-sea sediments.</title>
        <authorList>
            <person name="Dong X."/>
            <person name="Hubert C."/>
        </authorList>
    </citation>
    <scope>NUCLEOTIDE SEQUENCE [LARGE SCALE GENOMIC DNA]</scope>
    <source>
        <strain evidence="2">E29_bin36</strain>
    </source>
</reference>
<dbReference type="InterPro" id="IPR027980">
    <property type="entry name" value="RACo_C"/>
</dbReference>
<feature type="domain" description="RACo C-terminal" evidence="1">
    <location>
        <begin position="2"/>
        <end position="179"/>
    </location>
</feature>
<organism evidence="2 3">
    <name type="scientific">candidate division TA06 bacterium</name>
    <dbReference type="NCBI Taxonomy" id="2250710"/>
    <lineage>
        <taxon>Bacteria</taxon>
        <taxon>Bacteria division TA06</taxon>
    </lineage>
</organism>
<gene>
    <name evidence="2" type="ORF">E3J38_00515</name>
</gene>
<proteinExistence type="predicted"/>
<dbReference type="PANTHER" id="PTHR42895:SF1">
    <property type="entry name" value="IRON-SULFUR CLUSTER PROTEIN"/>
    <property type="match status" value="1"/>
</dbReference>
<accession>A0A523XVY2</accession>
<comment type="caution">
    <text evidence="2">The sequence shown here is derived from an EMBL/GenBank/DDBJ whole genome shotgun (WGS) entry which is preliminary data.</text>
</comment>
<sequence length="181" mass="19798">MDAAAEMFRVGILDFSGNIVVGRAALVRKGRDGLEYVIAPAEKTTIGRDIVITQRDMDYIMDSKAASCGGIMVLMRKFNLSIYDVKNFYLAGAFGAYTNLENATKLGVFPEFPNAKIRSIGNGSLSGAYATLLSMKKQNHANAIAQNMLYIDLLADVVFAETYSESIYIPGPKELFPSYNP</sequence>
<evidence type="ECO:0000313" key="2">
    <source>
        <dbReference type="EMBL" id="TET83405.1"/>
    </source>
</evidence>